<proteinExistence type="predicted"/>
<sequence>MAATCKSLLKTAILLGAVFALPAFAGGNNGYGETADSVCGFFGSVNNILTIASIAVVTIAVIFAGYQIAFAHKRIGDVAPILIGGLLIGAAGQIAAMVMPKNSNADKCMTDGATATMIVLPVEQAR</sequence>
<dbReference type="AlphaFoldDB" id="A0A4Q8LH90"/>
<keyword evidence="1" id="KW-0812">Transmembrane</keyword>
<dbReference type="InterPro" id="IPR007039">
    <property type="entry name" value="TrbC/VirB2"/>
</dbReference>
<keyword evidence="2" id="KW-0732">Signal</keyword>
<feature type="transmembrane region" description="Helical" evidence="1">
    <location>
        <begin position="41"/>
        <end position="66"/>
    </location>
</feature>
<dbReference type="Pfam" id="PF04956">
    <property type="entry name" value="TrbC"/>
    <property type="match status" value="1"/>
</dbReference>
<gene>
    <name evidence="3" type="ORF">EA660_01475</name>
</gene>
<dbReference type="EMBL" id="SHMC01000001">
    <property type="protein sequence ID" value="TAA28857.1"/>
    <property type="molecule type" value="Genomic_DNA"/>
</dbReference>
<reference evidence="3 4" key="1">
    <citation type="submission" date="2019-02" db="EMBL/GenBank/DDBJ databases">
        <title>WGS of Pseudoxanthomonas species novum from clinical isolates.</title>
        <authorList>
            <person name="Bernier A.-M."/>
            <person name="Bernard K."/>
            <person name="Vachon A."/>
        </authorList>
    </citation>
    <scope>NUCLEOTIDE SEQUENCE [LARGE SCALE GENOMIC DNA]</scope>
    <source>
        <strain evidence="3 4">NML171200</strain>
    </source>
</reference>
<dbReference type="OrthoDB" id="8913400at2"/>
<feature type="transmembrane region" description="Helical" evidence="1">
    <location>
        <begin position="78"/>
        <end position="99"/>
    </location>
</feature>
<accession>A0A4Q8LH90</accession>
<protein>
    <submittedName>
        <fullName evidence="3">Type VI secretion protein</fullName>
    </submittedName>
</protein>
<feature type="chain" id="PRO_5020737923" evidence="2">
    <location>
        <begin position="26"/>
        <end position="126"/>
    </location>
</feature>
<feature type="signal peptide" evidence="2">
    <location>
        <begin position="1"/>
        <end position="25"/>
    </location>
</feature>
<organism evidence="3 4">
    <name type="scientific">Pseudoxanthomonas winnipegensis</name>
    <dbReference type="NCBI Taxonomy" id="2480810"/>
    <lineage>
        <taxon>Bacteria</taxon>
        <taxon>Pseudomonadati</taxon>
        <taxon>Pseudomonadota</taxon>
        <taxon>Gammaproteobacteria</taxon>
        <taxon>Lysobacterales</taxon>
        <taxon>Lysobacteraceae</taxon>
        <taxon>Pseudoxanthomonas</taxon>
    </lineage>
</organism>
<dbReference type="Proteomes" id="UP000292627">
    <property type="component" value="Unassembled WGS sequence"/>
</dbReference>
<comment type="caution">
    <text evidence="3">The sequence shown here is derived from an EMBL/GenBank/DDBJ whole genome shotgun (WGS) entry which is preliminary data.</text>
</comment>
<keyword evidence="1" id="KW-0472">Membrane</keyword>
<evidence type="ECO:0000256" key="1">
    <source>
        <dbReference type="SAM" id="Phobius"/>
    </source>
</evidence>
<evidence type="ECO:0000313" key="4">
    <source>
        <dbReference type="Proteomes" id="UP000292627"/>
    </source>
</evidence>
<name>A0A4Q8LH90_9GAMM</name>
<evidence type="ECO:0000256" key="2">
    <source>
        <dbReference type="SAM" id="SignalP"/>
    </source>
</evidence>
<evidence type="ECO:0000313" key="3">
    <source>
        <dbReference type="EMBL" id="TAA28857.1"/>
    </source>
</evidence>
<keyword evidence="1" id="KW-1133">Transmembrane helix</keyword>